<sequence>MHNRRDDTGCCSRVFLKSIMVAFNTFFWLSGIAFLLIGVGSFFLRHHYISLLDSHLFPITTYLFIAIGGIILLVGVVGCLGTLKELRCCLLFYVFVLMLVFLLETCAGVLAYMYESTIHEELARNLNQTIATKYDIDADITKAVDHMQSTFQCCGVSGMADWQFSHWTMERRLTNDTNVVPMSCCITKIAPVQVLITSPTSTKRVVLMSLRNLFGCT</sequence>
<evidence type="ECO:0000256" key="3">
    <source>
        <dbReference type="ARBA" id="ARBA00022692"/>
    </source>
</evidence>
<keyword evidence="3 6" id="KW-0812">Transmembrane</keyword>
<name>A0A0B7ALX6_9EUPU</name>
<keyword evidence="4 6" id="KW-1133">Transmembrane helix</keyword>
<dbReference type="Pfam" id="PF00335">
    <property type="entry name" value="Tetraspanin"/>
    <property type="match status" value="1"/>
</dbReference>
<dbReference type="GO" id="GO:0005886">
    <property type="term" value="C:plasma membrane"/>
    <property type="evidence" value="ECO:0007669"/>
    <property type="project" value="TreeGrafter"/>
</dbReference>
<accession>A0A0B7ALX6</accession>
<dbReference type="Gene3D" id="1.10.1450.10">
    <property type="entry name" value="Tetraspanin"/>
    <property type="match status" value="1"/>
</dbReference>
<dbReference type="PRINTS" id="PR00259">
    <property type="entry name" value="TMFOUR"/>
</dbReference>
<comment type="subcellular location">
    <subcellularLocation>
        <location evidence="1 6">Membrane</location>
        <topology evidence="1 6">Multi-pass membrane protein</topology>
    </subcellularLocation>
</comment>
<dbReference type="SUPFAM" id="SSF48652">
    <property type="entry name" value="Tetraspanin"/>
    <property type="match status" value="1"/>
</dbReference>
<evidence type="ECO:0000256" key="6">
    <source>
        <dbReference type="RuleBase" id="RU361218"/>
    </source>
</evidence>
<keyword evidence="5 6" id="KW-0472">Membrane</keyword>
<dbReference type="InterPro" id="IPR000301">
    <property type="entry name" value="Tetraspanin_animals"/>
</dbReference>
<dbReference type="PIRSF" id="PIRSF002419">
    <property type="entry name" value="Tetraspanin"/>
    <property type="match status" value="1"/>
</dbReference>
<organism evidence="7">
    <name type="scientific">Arion vulgaris</name>
    <dbReference type="NCBI Taxonomy" id="1028688"/>
    <lineage>
        <taxon>Eukaryota</taxon>
        <taxon>Metazoa</taxon>
        <taxon>Spiralia</taxon>
        <taxon>Lophotrochozoa</taxon>
        <taxon>Mollusca</taxon>
        <taxon>Gastropoda</taxon>
        <taxon>Heterobranchia</taxon>
        <taxon>Euthyneura</taxon>
        <taxon>Panpulmonata</taxon>
        <taxon>Eupulmonata</taxon>
        <taxon>Stylommatophora</taxon>
        <taxon>Helicina</taxon>
        <taxon>Arionoidea</taxon>
        <taxon>Arionidae</taxon>
        <taxon>Arion</taxon>
    </lineage>
</organism>
<evidence type="ECO:0000256" key="5">
    <source>
        <dbReference type="ARBA" id="ARBA00023136"/>
    </source>
</evidence>
<dbReference type="PANTHER" id="PTHR19282:SF544">
    <property type="entry name" value="TETRASPANIN"/>
    <property type="match status" value="1"/>
</dbReference>
<dbReference type="InterPro" id="IPR018499">
    <property type="entry name" value="Tetraspanin/Peripherin"/>
</dbReference>
<dbReference type="EMBL" id="HACG01034086">
    <property type="protein sequence ID" value="CEK80951.1"/>
    <property type="molecule type" value="Transcribed_RNA"/>
</dbReference>
<evidence type="ECO:0000313" key="7">
    <source>
        <dbReference type="EMBL" id="CEK80951.1"/>
    </source>
</evidence>
<evidence type="ECO:0000256" key="2">
    <source>
        <dbReference type="ARBA" id="ARBA00006840"/>
    </source>
</evidence>
<comment type="similarity">
    <text evidence="2 6">Belongs to the tetraspanin (TM4SF) family.</text>
</comment>
<evidence type="ECO:0000256" key="4">
    <source>
        <dbReference type="ARBA" id="ARBA00022989"/>
    </source>
</evidence>
<feature type="transmembrane region" description="Helical" evidence="6">
    <location>
        <begin position="56"/>
        <end position="83"/>
    </location>
</feature>
<protein>
    <recommendedName>
        <fullName evidence="6">Tetraspanin</fullName>
    </recommendedName>
</protein>
<dbReference type="AlphaFoldDB" id="A0A0B7ALX6"/>
<feature type="transmembrane region" description="Helical" evidence="6">
    <location>
        <begin position="90"/>
        <end position="114"/>
    </location>
</feature>
<feature type="transmembrane region" description="Helical" evidence="6">
    <location>
        <begin position="21"/>
        <end position="44"/>
    </location>
</feature>
<dbReference type="InterPro" id="IPR008952">
    <property type="entry name" value="Tetraspanin_EC2_sf"/>
</dbReference>
<evidence type="ECO:0000256" key="1">
    <source>
        <dbReference type="ARBA" id="ARBA00004141"/>
    </source>
</evidence>
<gene>
    <name evidence="7" type="primary">ORF123577</name>
</gene>
<reference evidence="7" key="1">
    <citation type="submission" date="2014-12" db="EMBL/GenBank/DDBJ databases">
        <title>Insight into the proteome of Arion vulgaris.</title>
        <authorList>
            <person name="Aradska J."/>
            <person name="Bulat T."/>
            <person name="Smidak R."/>
            <person name="Sarate P."/>
            <person name="Gangsoo J."/>
            <person name="Sialana F."/>
            <person name="Bilban M."/>
            <person name="Lubec G."/>
        </authorList>
    </citation>
    <scope>NUCLEOTIDE SEQUENCE</scope>
    <source>
        <tissue evidence="7">Skin</tissue>
    </source>
</reference>
<comment type="caution">
    <text evidence="6">Lacks conserved residue(s) required for the propagation of feature annotation.</text>
</comment>
<proteinExistence type="inferred from homology"/>
<dbReference type="PANTHER" id="PTHR19282">
    <property type="entry name" value="TETRASPANIN"/>
    <property type="match status" value="1"/>
</dbReference>